<dbReference type="Proteomes" id="UP000319836">
    <property type="component" value="Unassembled WGS sequence"/>
</dbReference>
<dbReference type="Pfam" id="PF07995">
    <property type="entry name" value="GSDH"/>
    <property type="match status" value="1"/>
</dbReference>
<dbReference type="InterPro" id="IPR011042">
    <property type="entry name" value="6-blade_b-propeller_TolB-like"/>
</dbReference>
<sequence>MSRRSPAGFGPRIAWLAAGLLALTCAVPARAMGVLPTGFMLEDATPGAAFDTPTGIAFMPDGRLLVCQKDGTLWMVQSGGTTKILDIKNVVLNQGDRGLLDVAVDPN</sequence>
<evidence type="ECO:0000313" key="2">
    <source>
        <dbReference type="EMBL" id="TMQ69486.1"/>
    </source>
</evidence>
<organism evidence="2 3">
    <name type="scientific">Eiseniibacteriota bacterium</name>
    <dbReference type="NCBI Taxonomy" id="2212470"/>
    <lineage>
        <taxon>Bacteria</taxon>
        <taxon>Candidatus Eiseniibacteriota</taxon>
    </lineage>
</organism>
<name>A0A538U0Q7_UNCEI</name>
<dbReference type="Gene3D" id="2.120.10.30">
    <property type="entry name" value="TolB, C-terminal domain"/>
    <property type="match status" value="1"/>
</dbReference>
<feature type="non-terminal residue" evidence="2">
    <location>
        <position position="107"/>
    </location>
</feature>
<feature type="domain" description="Glucose/Sorbosone dehydrogenase" evidence="1">
    <location>
        <begin position="50"/>
        <end position="107"/>
    </location>
</feature>
<dbReference type="AlphaFoldDB" id="A0A538U0Q7"/>
<comment type="caution">
    <text evidence="2">The sequence shown here is derived from an EMBL/GenBank/DDBJ whole genome shotgun (WGS) entry which is preliminary data.</text>
</comment>
<dbReference type="SUPFAM" id="SSF63829">
    <property type="entry name" value="Calcium-dependent phosphotriesterase"/>
    <property type="match status" value="1"/>
</dbReference>
<dbReference type="EMBL" id="VBPA01000292">
    <property type="protein sequence ID" value="TMQ69486.1"/>
    <property type="molecule type" value="Genomic_DNA"/>
</dbReference>
<evidence type="ECO:0000259" key="1">
    <source>
        <dbReference type="Pfam" id="PF07995"/>
    </source>
</evidence>
<evidence type="ECO:0000313" key="3">
    <source>
        <dbReference type="Proteomes" id="UP000319836"/>
    </source>
</evidence>
<reference evidence="2 3" key="1">
    <citation type="journal article" date="2019" name="Nat. Microbiol.">
        <title>Mediterranean grassland soil C-N compound turnover is dependent on rainfall and depth, and is mediated by genomically divergent microorganisms.</title>
        <authorList>
            <person name="Diamond S."/>
            <person name="Andeer P.F."/>
            <person name="Li Z."/>
            <person name="Crits-Christoph A."/>
            <person name="Burstein D."/>
            <person name="Anantharaman K."/>
            <person name="Lane K.R."/>
            <person name="Thomas B.C."/>
            <person name="Pan C."/>
            <person name="Northen T.R."/>
            <person name="Banfield J.F."/>
        </authorList>
    </citation>
    <scope>NUCLEOTIDE SEQUENCE [LARGE SCALE GENOMIC DNA]</scope>
    <source>
        <strain evidence="2">WS_10</strain>
    </source>
</reference>
<proteinExistence type="predicted"/>
<protein>
    <submittedName>
        <fullName evidence="2">PQQ-dependent sugar dehydrogenase</fullName>
    </submittedName>
</protein>
<accession>A0A538U0Q7</accession>
<dbReference type="InterPro" id="IPR012938">
    <property type="entry name" value="Glc/Sorbosone_DH"/>
</dbReference>
<gene>
    <name evidence="2" type="ORF">E6K80_11510</name>
</gene>